<dbReference type="GO" id="GO:0008270">
    <property type="term" value="F:zinc ion binding"/>
    <property type="evidence" value="ECO:0007669"/>
    <property type="project" value="UniProtKB-KW"/>
</dbReference>
<comment type="caution">
    <text evidence="4">The sequence shown here is derived from an EMBL/GenBank/DDBJ whole genome shotgun (WGS) entry which is preliminary data.</text>
</comment>
<feature type="compositionally biased region" description="Polar residues" evidence="2">
    <location>
        <begin position="362"/>
        <end position="377"/>
    </location>
</feature>
<gene>
    <name evidence="4" type="ORF">N7492_005527</name>
</gene>
<feature type="region of interest" description="Disordered" evidence="2">
    <location>
        <begin position="114"/>
        <end position="153"/>
    </location>
</feature>
<reference evidence="4" key="1">
    <citation type="submission" date="2022-11" db="EMBL/GenBank/DDBJ databases">
        <authorList>
            <person name="Petersen C."/>
        </authorList>
    </citation>
    <scope>NUCLEOTIDE SEQUENCE</scope>
    <source>
        <strain evidence="4">IBT 21917</strain>
    </source>
</reference>
<evidence type="ECO:0000313" key="5">
    <source>
        <dbReference type="Proteomes" id="UP001146351"/>
    </source>
</evidence>
<evidence type="ECO:0000256" key="2">
    <source>
        <dbReference type="SAM" id="MobiDB-lite"/>
    </source>
</evidence>
<feature type="region of interest" description="Disordered" evidence="2">
    <location>
        <begin position="354"/>
        <end position="397"/>
    </location>
</feature>
<evidence type="ECO:0000313" key="4">
    <source>
        <dbReference type="EMBL" id="KAJ5172934.1"/>
    </source>
</evidence>
<sequence>MSSQARPAFFCSRPNGTLTPLIGVDELPAHVSIRGVSRNLSAGATQGMTSCGVAVPRPEPWILENVGGPTPYAQVDVEATAELSRVLVTILSDPAVPAHHRLAVQNILCRMSEGSHGPAGPAANPQRAINPPTQPSHYWGPQGNGNNQGHSHAKNVSLLDDKMTDHDIDEHHPQTHAARKLYCSYWIRHGECDYQQQGCLFKHEMPTDPAMLEKLGLRDIPRWYREKHGVASLLDVTLETSQEKPTNKALQYPRQEGASGSYGPSAGPNNHAHQHRIGNLRSKNTRGPNYNGNKGRGNNGWNRNGQRNDASSTPWGKNNQAITTPSRPTTRSATILPDLRARLGPPIIMGPLVSRSIERDSQGVSRTAPENNGTRRGSLQCRPRNLTPQDAYGPAANTETDENLFRMKSRYLFNFGGDGRNESVEGEPSGRATNSAVSPAAPKTAENKKEASTSPISELMKGSTAIDPDEPLLDFGAIGEPVIRPDPFQSIGEVLLPGFLMDLVGKGAAKGTLADDESGVNHHDTKKPTSQ</sequence>
<feature type="compositionally biased region" description="Polar residues" evidence="2">
    <location>
        <begin position="309"/>
        <end position="320"/>
    </location>
</feature>
<feature type="zinc finger region" description="C3H1-type" evidence="1">
    <location>
        <begin position="177"/>
        <end position="206"/>
    </location>
</feature>
<feature type="compositionally biased region" description="Basic and acidic residues" evidence="2">
    <location>
        <begin position="519"/>
        <end position="531"/>
    </location>
</feature>
<feature type="region of interest" description="Disordered" evidence="2">
    <location>
        <begin position="240"/>
        <end position="332"/>
    </location>
</feature>
<accession>A0A9W9I9K0</accession>
<protein>
    <recommendedName>
        <fullName evidence="3">C3H1-type domain-containing protein</fullName>
    </recommendedName>
</protein>
<dbReference type="EMBL" id="JAPQKO010000003">
    <property type="protein sequence ID" value="KAJ5172934.1"/>
    <property type="molecule type" value="Genomic_DNA"/>
</dbReference>
<dbReference type="AlphaFoldDB" id="A0A9W9I9K0"/>
<feature type="domain" description="C3H1-type" evidence="3">
    <location>
        <begin position="177"/>
        <end position="206"/>
    </location>
</feature>
<feature type="region of interest" description="Disordered" evidence="2">
    <location>
        <begin position="419"/>
        <end position="456"/>
    </location>
</feature>
<evidence type="ECO:0000256" key="1">
    <source>
        <dbReference type="PROSITE-ProRule" id="PRU00723"/>
    </source>
</evidence>
<dbReference type="InterPro" id="IPR000571">
    <property type="entry name" value="Znf_CCCH"/>
</dbReference>
<dbReference type="PROSITE" id="PS50103">
    <property type="entry name" value="ZF_C3H1"/>
    <property type="match status" value="1"/>
</dbReference>
<name>A0A9W9I9K0_9EURO</name>
<feature type="region of interest" description="Disordered" evidence="2">
    <location>
        <begin position="511"/>
        <end position="531"/>
    </location>
</feature>
<evidence type="ECO:0000259" key="3">
    <source>
        <dbReference type="PROSITE" id="PS50103"/>
    </source>
</evidence>
<keyword evidence="1" id="KW-0862">Zinc</keyword>
<dbReference type="OrthoDB" id="5355510at2759"/>
<proteinExistence type="predicted"/>
<dbReference type="Proteomes" id="UP001146351">
    <property type="component" value="Unassembled WGS sequence"/>
</dbReference>
<organism evidence="4 5">
    <name type="scientific">Penicillium capsulatum</name>
    <dbReference type="NCBI Taxonomy" id="69766"/>
    <lineage>
        <taxon>Eukaryota</taxon>
        <taxon>Fungi</taxon>
        <taxon>Dikarya</taxon>
        <taxon>Ascomycota</taxon>
        <taxon>Pezizomycotina</taxon>
        <taxon>Eurotiomycetes</taxon>
        <taxon>Eurotiomycetidae</taxon>
        <taxon>Eurotiales</taxon>
        <taxon>Aspergillaceae</taxon>
        <taxon>Penicillium</taxon>
    </lineage>
</organism>
<keyword evidence="1" id="KW-0863">Zinc-finger</keyword>
<reference evidence="4" key="2">
    <citation type="journal article" date="2023" name="IMA Fungus">
        <title>Comparative genomic study of the Penicillium genus elucidates a diverse pangenome and 15 lateral gene transfer events.</title>
        <authorList>
            <person name="Petersen C."/>
            <person name="Sorensen T."/>
            <person name="Nielsen M.R."/>
            <person name="Sondergaard T.E."/>
            <person name="Sorensen J.L."/>
            <person name="Fitzpatrick D.A."/>
            <person name="Frisvad J.C."/>
            <person name="Nielsen K.L."/>
        </authorList>
    </citation>
    <scope>NUCLEOTIDE SEQUENCE</scope>
    <source>
        <strain evidence="4">IBT 21917</strain>
    </source>
</reference>
<feature type="compositionally biased region" description="Low complexity" evidence="2">
    <location>
        <begin position="321"/>
        <end position="332"/>
    </location>
</feature>
<feature type="compositionally biased region" description="Low complexity" evidence="2">
    <location>
        <begin position="299"/>
        <end position="308"/>
    </location>
</feature>
<keyword evidence="5" id="KW-1185">Reference proteome</keyword>
<keyword evidence="1" id="KW-0479">Metal-binding</keyword>
<feature type="compositionally biased region" description="Low complexity" evidence="2">
    <location>
        <begin position="257"/>
        <end position="268"/>
    </location>
</feature>